<proteinExistence type="predicted"/>
<dbReference type="Proteomes" id="UP000290624">
    <property type="component" value="Unassembled WGS sequence"/>
</dbReference>
<dbReference type="EMBL" id="PPCV01000001">
    <property type="protein sequence ID" value="RXW33479.1"/>
    <property type="molecule type" value="Genomic_DNA"/>
</dbReference>
<dbReference type="SUPFAM" id="SSF52540">
    <property type="entry name" value="P-loop containing nucleoside triphosphate hydrolases"/>
    <property type="match status" value="1"/>
</dbReference>
<evidence type="ECO:0000313" key="3">
    <source>
        <dbReference type="EMBL" id="RXW33479.1"/>
    </source>
</evidence>
<dbReference type="AlphaFoldDB" id="A0A4Q2EJD1"/>
<comment type="caution">
    <text evidence="3">The sequence shown here is derived from an EMBL/GenBank/DDBJ whole genome shotgun (WGS) entry which is preliminary data.</text>
</comment>
<feature type="compositionally biased region" description="Basic residues" evidence="1">
    <location>
        <begin position="754"/>
        <end position="765"/>
    </location>
</feature>
<dbReference type="InterPro" id="IPR014862">
    <property type="entry name" value="TrwC"/>
</dbReference>
<dbReference type="InterPro" id="IPR027417">
    <property type="entry name" value="P-loop_NTPase"/>
</dbReference>
<name>A0A4Q2EJD1_9ACTN</name>
<dbReference type="Gene3D" id="3.40.50.300">
    <property type="entry name" value="P-loop containing nucleotide triphosphate hydrolases"/>
    <property type="match status" value="1"/>
</dbReference>
<dbReference type="SUPFAM" id="SSF55464">
    <property type="entry name" value="Origin of replication-binding domain, RBD-like"/>
    <property type="match status" value="1"/>
</dbReference>
<dbReference type="Pfam" id="PF13604">
    <property type="entry name" value="AAA_30"/>
    <property type="match status" value="1"/>
</dbReference>
<keyword evidence="4" id="KW-1185">Reference proteome</keyword>
<protein>
    <recommendedName>
        <fullName evidence="2">TrwC relaxase domain-containing protein</fullName>
    </recommendedName>
</protein>
<accession>A0A4Q2EJD1</accession>
<feature type="region of interest" description="Disordered" evidence="1">
    <location>
        <begin position="697"/>
        <end position="765"/>
    </location>
</feature>
<evidence type="ECO:0000313" key="4">
    <source>
        <dbReference type="Proteomes" id="UP000290624"/>
    </source>
</evidence>
<dbReference type="OrthoDB" id="4524286at2"/>
<feature type="domain" description="TrwC relaxase" evidence="2">
    <location>
        <begin position="27"/>
        <end position="427"/>
    </location>
</feature>
<gene>
    <name evidence="3" type="ORF">C1706_01600</name>
</gene>
<reference evidence="3 4" key="1">
    <citation type="submission" date="2018-01" db="EMBL/GenBank/DDBJ databases">
        <title>Lactibacter flavus gen. nov., sp. nov., a novel bacterium of the family Propionibacteriaceae isolated from raw milk and dairy products.</title>
        <authorList>
            <person name="Wenning M."/>
            <person name="Breitenwieser F."/>
            <person name="Huptas C."/>
            <person name="von Neubeck M."/>
            <person name="Busse H.-J."/>
            <person name="Scherer S."/>
        </authorList>
    </citation>
    <scope>NUCLEOTIDE SEQUENCE [LARGE SCALE GENOMIC DNA]</scope>
    <source>
        <strain evidence="3 4">VG341</strain>
    </source>
</reference>
<sequence length="765" mass="84422">MATQGVFVCLYWSEEVVVVMGMHKLTAGSGYEYLTRQVARNDSATPGRSRLADYYEEKGEAPGVWVGSGLAGIDGLNPGDVVTAEQMDFLFGKGLHPLAAERLAALGPDATEQERRDAVRLGRPYRLPDPGHSLFRQELTHRYAAWNLDHGNKPTAKLPDDVRARLRTTLAIEWFTAMEHHPPSPRQLAGFITRMSRPPATPVSGYDLTFSPVKSVSALWAIADQHTADLIEKAHWAAITEALAFIEADVLKTRKGHAGVEQLDVRGLVAVAFVHRDNRTGDPDLHTHVAVAHKVQAISDGQWRAIDGRAMHQAITAASETYNTALEAHLGAALGLRFIDVPRTDGRRPVREIAGMDPRLIQLWSTRRREISVRAGELAGMFHNEHSRPPTAAERQELYQQATLETREAKHEPRSLAEEQAAWARQALDQIGEDGLQQMFSRMFNQPRLHAPALDPDWCRQLAANVIRNVEEGRAEWQTWHVRAEAQRCARAAGIRWDQLDQAIPRLVEVALAMCVSLDPPEDGIREPDTLRRADGTPVYRVAGSTRYTSQRVLFAEQRIIDAAGRTGGRTAGYNSVDVALLGEHANGTELNPGQAQLVRDLATSGRRVQLALAPAGTGKTTAMRTLANAWTNSGGTILALAPSATAAAQLGEELGHSIHADTLHKLVYEIGQARPAEWAQSVNANTMLIIDEAGMADNPAPGLRDRLGPRPRRQHPAHRRRPTVGRDLGRRHPGRHRHRSRRGPARPSNEVHRSRRSPRHPCPP</sequence>
<organism evidence="3 4">
    <name type="scientific">Propioniciclava flava</name>
    <dbReference type="NCBI Taxonomy" id="2072026"/>
    <lineage>
        <taxon>Bacteria</taxon>
        <taxon>Bacillati</taxon>
        <taxon>Actinomycetota</taxon>
        <taxon>Actinomycetes</taxon>
        <taxon>Propionibacteriales</taxon>
        <taxon>Propionibacteriaceae</taxon>
        <taxon>Propioniciclava</taxon>
    </lineage>
</organism>
<evidence type="ECO:0000256" key="1">
    <source>
        <dbReference type="SAM" id="MobiDB-lite"/>
    </source>
</evidence>
<evidence type="ECO:0000259" key="2">
    <source>
        <dbReference type="Pfam" id="PF08751"/>
    </source>
</evidence>
<dbReference type="Pfam" id="PF08751">
    <property type="entry name" value="TrwC"/>
    <property type="match status" value="1"/>
</dbReference>
<feature type="compositionally biased region" description="Basic residues" evidence="1">
    <location>
        <begin position="710"/>
        <end position="745"/>
    </location>
</feature>
<dbReference type="NCBIfam" id="NF041492">
    <property type="entry name" value="MobF"/>
    <property type="match status" value="1"/>
</dbReference>